<reference evidence="2" key="1">
    <citation type="submission" date="2018-05" db="EMBL/GenBank/DDBJ databases">
        <title>Genome Sequencing of selected type strains of the family Eggerthellaceae.</title>
        <authorList>
            <person name="Danylec N."/>
            <person name="Stoll D.A."/>
            <person name="Doetsch A."/>
            <person name="Huch M."/>
        </authorList>
    </citation>
    <scope>NUCLEOTIDE SEQUENCE [LARGE SCALE GENOMIC DNA]</scope>
    <source>
        <strain evidence="2">DSM 17537</strain>
    </source>
</reference>
<sequence length="141" mass="15513">MLFLVLLQPAIVLYDRAVMEAAASQGCRLLETRGSQSDVEVRAYIERRLEAVPAIDAFHAGEWTVEFAGTQADETVSVSIGHSLKPLPLLGAAMGFAGMLDGRGLYRQEASCVAETKDAWLSNSERGCDPEAWIRRWDEKV</sequence>
<proteinExistence type="predicted"/>
<keyword evidence="2" id="KW-1185">Reference proteome</keyword>
<dbReference type="EMBL" id="QICB01000002">
    <property type="protein sequence ID" value="RNL20950.1"/>
    <property type="molecule type" value="Genomic_DNA"/>
</dbReference>
<gene>
    <name evidence="1" type="ORF">DMP07_04190</name>
</gene>
<evidence type="ECO:0000313" key="1">
    <source>
        <dbReference type="EMBL" id="RNL20950.1"/>
    </source>
</evidence>
<organism evidence="1 2">
    <name type="scientific">Slackia faecicanis</name>
    <dbReference type="NCBI Taxonomy" id="255723"/>
    <lineage>
        <taxon>Bacteria</taxon>
        <taxon>Bacillati</taxon>
        <taxon>Actinomycetota</taxon>
        <taxon>Coriobacteriia</taxon>
        <taxon>Eggerthellales</taxon>
        <taxon>Eggerthellaceae</taxon>
        <taxon>Slackia</taxon>
    </lineage>
</organism>
<accession>A0A3N0AHM4</accession>
<dbReference type="AlphaFoldDB" id="A0A3N0AHM4"/>
<dbReference type="OrthoDB" id="3174537at2"/>
<dbReference type="Proteomes" id="UP000267368">
    <property type="component" value="Unassembled WGS sequence"/>
</dbReference>
<evidence type="ECO:0000313" key="2">
    <source>
        <dbReference type="Proteomes" id="UP000267368"/>
    </source>
</evidence>
<protein>
    <submittedName>
        <fullName evidence="1">Pilus assembly protein TadE</fullName>
    </submittedName>
</protein>
<name>A0A3N0AHM4_9ACTN</name>
<comment type="caution">
    <text evidence="1">The sequence shown here is derived from an EMBL/GenBank/DDBJ whole genome shotgun (WGS) entry which is preliminary data.</text>
</comment>